<dbReference type="AlphaFoldDB" id="A0A926L4K4"/>
<dbReference type="Gene3D" id="1.10.260.40">
    <property type="entry name" value="lambda repressor-like DNA-binding domains"/>
    <property type="match status" value="1"/>
</dbReference>
<evidence type="ECO:0000256" key="2">
    <source>
        <dbReference type="ARBA" id="ARBA00023015"/>
    </source>
</evidence>
<dbReference type="RefSeq" id="WP_188181288.1">
    <property type="nucleotide sequence ID" value="NZ_JACVQF010000187.1"/>
</dbReference>
<name>A0A926L4K4_9ACTN</name>
<evidence type="ECO:0000259" key="5">
    <source>
        <dbReference type="PROSITE" id="PS50932"/>
    </source>
</evidence>
<dbReference type="Pfam" id="PF00356">
    <property type="entry name" value="LacI"/>
    <property type="match status" value="1"/>
</dbReference>
<evidence type="ECO:0000256" key="1">
    <source>
        <dbReference type="ARBA" id="ARBA00022491"/>
    </source>
</evidence>
<dbReference type="SMART" id="SM00354">
    <property type="entry name" value="HTH_LACI"/>
    <property type="match status" value="1"/>
</dbReference>
<dbReference type="InterPro" id="IPR000843">
    <property type="entry name" value="HTH_LacI"/>
</dbReference>
<dbReference type="InterPro" id="IPR028082">
    <property type="entry name" value="Peripla_BP_I"/>
</dbReference>
<dbReference type="SUPFAM" id="SSF47413">
    <property type="entry name" value="lambda repressor-like DNA-binding domains"/>
    <property type="match status" value="1"/>
</dbReference>
<dbReference type="Proteomes" id="UP000621210">
    <property type="component" value="Unassembled WGS sequence"/>
</dbReference>
<dbReference type="GO" id="GO:0000976">
    <property type="term" value="F:transcription cis-regulatory region binding"/>
    <property type="evidence" value="ECO:0007669"/>
    <property type="project" value="TreeGrafter"/>
</dbReference>
<dbReference type="PANTHER" id="PTHR30146:SF148">
    <property type="entry name" value="HTH-TYPE TRANSCRIPTIONAL REPRESSOR PURR-RELATED"/>
    <property type="match status" value="1"/>
</dbReference>
<organism evidence="6 7">
    <name type="scientific">Streptomyces griseicoloratus</name>
    <dbReference type="NCBI Taxonomy" id="2752516"/>
    <lineage>
        <taxon>Bacteria</taxon>
        <taxon>Bacillati</taxon>
        <taxon>Actinomycetota</taxon>
        <taxon>Actinomycetes</taxon>
        <taxon>Kitasatosporales</taxon>
        <taxon>Streptomycetaceae</taxon>
        <taxon>Streptomyces</taxon>
    </lineage>
</organism>
<evidence type="ECO:0000313" key="7">
    <source>
        <dbReference type="Proteomes" id="UP000621210"/>
    </source>
</evidence>
<protein>
    <submittedName>
        <fullName evidence="6">Substrate-binding domain-containing protein</fullName>
    </submittedName>
</protein>
<comment type="caution">
    <text evidence="6">The sequence shown here is derived from an EMBL/GenBank/DDBJ whole genome shotgun (WGS) entry which is preliminary data.</text>
</comment>
<gene>
    <name evidence="6" type="ORF">H0H10_14240</name>
</gene>
<sequence>MATIKDVAARAGVALGTASRVLSGSSQTSADSRARVLAAAAELGYVAHGPARSLRRARTDVLGLLVSDIRNPFFSELAHAAEQEARRHGFTVLLANANEDAEQADAYLRTFAGQRVDGLLFSPQDNISPQLAATLASGMPLVFLNRTVEGVDAPLYGTDNAQGVQQVLSWLERRGHRDVAFIGGPETISTGAERRAAYVAGRAAHGISTDDRLLDAGDFLAGGAAEAMSRVIDRGVPFTAVFGANGQTTLGAVRALRERLGAEQAARIEIVSFDDLDWFEFASPPISAVRNDASAIGRLGVRGLIDLLAGREAVGQRIATTFIDRAVRGTG</sequence>
<evidence type="ECO:0000256" key="4">
    <source>
        <dbReference type="ARBA" id="ARBA00023163"/>
    </source>
</evidence>
<accession>A0A926L4K4</accession>
<keyword evidence="7" id="KW-1185">Reference proteome</keyword>
<dbReference type="InterPro" id="IPR001761">
    <property type="entry name" value="Peripla_BP/Lac1_sug-bd_dom"/>
</dbReference>
<keyword evidence="3" id="KW-0238">DNA-binding</keyword>
<reference evidence="6" key="1">
    <citation type="submission" date="2020-09" db="EMBL/GenBank/DDBJ databases">
        <title>Streptomyces grisecoloratus sp. nov., isolated from cotton soil.</title>
        <authorList>
            <person name="Xing L."/>
        </authorList>
    </citation>
    <scope>NUCLEOTIDE SEQUENCE</scope>
    <source>
        <strain evidence="6">TRM S81-3</strain>
    </source>
</reference>
<dbReference type="Gene3D" id="3.40.50.2300">
    <property type="match status" value="2"/>
</dbReference>
<keyword evidence="1" id="KW-0678">Repressor</keyword>
<dbReference type="PROSITE" id="PS50932">
    <property type="entry name" value="HTH_LACI_2"/>
    <property type="match status" value="1"/>
</dbReference>
<dbReference type="InterPro" id="IPR010982">
    <property type="entry name" value="Lambda_DNA-bd_dom_sf"/>
</dbReference>
<dbReference type="SUPFAM" id="SSF53822">
    <property type="entry name" value="Periplasmic binding protein-like I"/>
    <property type="match status" value="1"/>
</dbReference>
<dbReference type="PANTHER" id="PTHR30146">
    <property type="entry name" value="LACI-RELATED TRANSCRIPTIONAL REPRESSOR"/>
    <property type="match status" value="1"/>
</dbReference>
<dbReference type="CDD" id="cd01392">
    <property type="entry name" value="HTH_LacI"/>
    <property type="match status" value="1"/>
</dbReference>
<evidence type="ECO:0000313" key="6">
    <source>
        <dbReference type="EMBL" id="MBD0420291.1"/>
    </source>
</evidence>
<evidence type="ECO:0000256" key="3">
    <source>
        <dbReference type="ARBA" id="ARBA00023125"/>
    </source>
</evidence>
<feature type="domain" description="HTH lacI-type" evidence="5">
    <location>
        <begin position="2"/>
        <end position="56"/>
    </location>
</feature>
<keyword evidence="2" id="KW-0805">Transcription regulation</keyword>
<dbReference type="GO" id="GO:0003700">
    <property type="term" value="F:DNA-binding transcription factor activity"/>
    <property type="evidence" value="ECO:0007669"/>
    <property type="project" value="TreeGrafter"/>
</dbReference>
<dbReference type="EMBL" id="JACVQF010000187">
    <property type="protein sequence ID" value="MBD0420291.1"/>
    <property type="molecule type" value="Genomic_DNA"/>
</dbReference>
<proteinExistence type="predicted"/>
<reference evidence="6" key="2">
    <citation type="submission" date="2020-09" db="EMBL/GenBank/DDBJ databases">
        <authorList>
            <person name="Luo X."/>
        </authorList>
    </citation>
    <scope>NUCLEOTIDE SEQUENCE</scope>
    <source>
        <strain evidence="6">TRM S81-3</strain>
    </source>
</reference>
<keyword evidence="4" id="KW-0804">Transcription</keyword>
<dbReference type="Pfam" id="PF00532">
    <property type="entry name" value="Peripla_BP_1"/>
    <property type="match status" value="1"/>
</dbReference>